<name>A0A0H4QIR8_9LACO</name>
<dbReference type="PATRIC" id="fig|1007676.4.peg.2592"/>
<dbReference type="RefSeq" id="WP_048702364.1">
    <property type="nucleotide sequence ID" value="NZ_CP012034.1"/>
</dbReference>
<sequence length="137" mass="16227">MFLKMTIEGEPVAAQRPRITRRGTYTPPKYAEYKKNIEEQYRKEFNNEQLFERGEPLKVELHFYRSIQKSISNKEHERRASHEVKPAIKSDLDNYIKSVFDGLKCAWFDDGQIVEINATKDYDEQPRVEVTIEKINS</sequence>
<dbReference type="GO" id="GO:0006281">
    <property type="term" value="P:DNA repair"/>
    <property type="evidence" value="ECO:0007669"/>
    <property type="project" value="InterPro"/>
</dbReference>
<dbReference type="Gene3D" id="3.30.1330.70">
    <property type="entry name" value="Holliday junction resolvase RusA"/>
    <property type="match status" value="1"/>
</dbReference>
<dbReference type="SUPFAM" id="SSF103084">
    <property type="entry name" value="Holliday junction resolvase RusA"/>
    <property type="match status" value="1"/>
</dbReference>
<dbReference type="KEGG" id="lgn:ABM34_00160"/>
<protein>
    <recommendedName>
        <fullName evidence="4">Holliday junction resolvase</fullName>
    </recommendedName>
</protein>
<accession>A0A0H4QIR8</accession>
<evidence type="ECO:0000313" key="3">
    <source>
        <dbReference type="Proteomes" id="UP000036106"/>
    </source>
</evidence>
<gene>
    <name evidence="1" type="ORF">ABM34_00160</name>
    <name evidence="2" type="ORF">ABM34_12795</name>
</gene>
<keyword evidence="3" id="KW-1185">Reference proteome</keyword>
<dbReference type="KEGG" id="lgn:ABM34_12795"/>
<dbReference type="EMBL" id="CP012034">
    <property type="protein sequence ID" value="AKP66121.1"/>
    <property type="molecule type" value="Genomic_DNA"/>
</dbReference>
<reference evidence="2" key="1">
    <citation type="submission" date="2015-07" db="EMBL/GenBank/DDBJ databases">
        <title>Lactobacillus ginsenosidimutans EMML 3041 whole genome sequencing.</title>
        <authorList>
            <person name="Kim M.K."/>
            <person name="Im W.-T."/>
            <person name="Srinivasan S."/>
            <person name="Lee J.-J."/>
        </authorList>
    </citation>
    <scope>NUCLEOTIDE SEQUENCE</scope>
    <source>
        <strain evidence="2">EMML 3041</strain>
    </source>
</reference>
<dbReference type="InterPro" id="IPR036614">
    <property type="entry name" value="RusA-like_sf"/>
</dbReference>
<dbReference type="OrthoDB" id="5114842at2"/>
<evidence type="ECO:0000313" key="1">
    <source>
        <dbReference type="EMBL" id="AKP66121.1"/>
    </source>
</evidence>
<reference evidence="3" key="2">
    <citation type="submission" date="2015-07" db="EMBL/GenBank/DDBJ databases">
        <title>Lactobacillus ginsenosidimutans/EMML 3141/ whole genome sequencing.</title>
        <authorList>
            <person name="Kim M.K."/>
            <person name="Im W.-T."/>
            <person name="Srinivasan S."/>
            <person name="Lee J.-J."/>
        </authorList>
    </citation>
    <scope>NUCLEOTIDE SEQUENCE [LARGE SCALE GENOMIC DNA]</scope>
    <source>
        <strain evidence="3">EMML 3041</strain>
    </source>
</reference>
<evidence type="ECO:0000313" key="2">
    <source>
        <dbReference type="EMBL" id="AKP68329.1"/>
    </source>
</evidence>
<dbReference type="EMBL" id="CP012034">
    <property type="protein sequence ID" value="AKP68329.1"/>
    <property type="molecule type" value="Genomic_DNA"/>
</dbReference>
<proteinExistence type="predicted"/>
<dbReference type="AlphaFoldDB" id="A0A0H4QIR8"/>
<dbReference type="STRING" id="1007676.ABM34_00160"/>
<dbReference type="Pfam" id="PF05866">
    <property type="entry name" value="RusA"/>
    <property type="match status" value="1"/>
</dbReference>
<organism evidence="2 3">
    <name type="scientific">Companilactobacillus ginsenosidimutans</name>
    <dbReference type="NCBI Taxonomy" id="1007676"/>
    <lineage>
        <taxon>Bacteria</taxon>
        <taxon>Bacillati</taxon>
        <taxon>Bacillota</taxon>
        <taxon>Bacilli</taxon>
        <taxon>Lactobacillales</taxon>
        <taxon>Lactobacillaceae</taxon>
        <taxon>Companilactobacillus</taxon>
    </lineage>
</organism>
<evidence type="ECO:0008006" key="4">
    <source>
        <dbReference type="Google" id="ProtNLM"/>
    </source>
</evidence>
<dbReference type="Proteomes" id="UP000036106">
    <property type="component" value="Chromosome"/>
</dbReference>
<dbReference type="GO" id="GO:0000287">
    <property type="term" value="F:magnesium ion binding"/>
    <property type="evidence" value="ECO:0007669"/>
    <property type="project" value="InterPro"/>
</dbReference>
<dbReference type="InterPro" id="IPR008822">
    <property type="entry name" value="Endonuclease_RusA-like"/>
</dbReference>
<dbReference type="GO" id="GO:0006310">
    <property type="term" value="P:DNA recombination"/>
    <property type="evidence" value="ECO:0007669"/>
    <property type="project" value="InterPro"/>
</dbReference>